<dbReference type="RefSeq" id="WP_250585230.1">
    <property type="nucleotide sequence ID" value="NZ_JAKRVX010000006.1"/>
</dbReference>
<keyword evidence="1" id="KW-1133">Transmembrane helix</keyword>
<gene>
    <name evidence="2" type="ORF">AArcSt2_12945</name>
</gene>
<name>A0AAE3FYE7_9EURY</name>
<evidence type="ECO:0000256" key="1">
    <source>
        <dbReference type="SAM" id="Phobius"/>
    </source>
</evidence>
<protein>
    <submittedName>
        <fullName evidence="2">DUF420 domain-containing protein</fullName>
    </submittedName>
</protein>
<dbReference type="InterPro" id="IPR013833">
    <property type="entry name" value="Cyt_c_oxidase_su3_a-hlx"/>
</dbReference>
<feature type="transmembrane region" description="Helical" evidence="1">
    <location>
        <begin position="81"/>
        <end position="98"/>
    </location>
</feature>
<proteinExistence type="predicted"/>
<dbReference type="EMBL" id="JAKRVX010000006">
    <property type="protein sequence ID" value="MCL9817847.1"/>
    <property type="molecule type" value="Genomic_DNA"/>
</dbReference>
<dbReference type="PANTHER" id="PTHR37692">
    <property type="entry name" value="HYPOTHETICAL MEMBRANE SPANNING PROTEIN"/>
    <property type="match status" value="1"/>
</dbReference>
<comment type="caution">
    <text evidence="2">The sequence shown here is derived from an EMBL/GenBank/DDBJ whole genome shotgun (WGS) entry which is preliminary data.</text>
</comment>
<dbReference type="GO" id="GO:0022904">
    <property type="term" value="P:respiratory electron transport chain"/>
    <property type="evidence" value="ECO:0007669"/>
    <property type="project" value="InterPro"/>
</dbReference>
<reference evidence="2" key="1">
    <citation type="journal article" date="2022" name="Syst. Appl. Microbiol.">
        <title>Natronocalculus amylovorans gen. nov., sp. nov., and Natranaeroarchaeum aerophilus sp. nov., dominant culturable amylolytic natronoarchaea from hypersaline soda lakes in southwestern Siberia.</title>
        <authorList>
            <person name="Sorokin D.Y."/>
            <person name="Elcheninov A.G."/>
            <person name="Khizhniak T.V."/>
            <person name="Koenen M."/>
            <person name="Bale N.J."/>
            <person name="Damste J.S.S."/>
            <person name="Kublanov I.V."/>
        </authorList>
    </citation>
    <scope>NUCLEOTIDE SEQUENCE</scope>
    <source>
        <strain evidence="2">AArc-St2</strain>
    </source>
</reference>
<reference evidence="2" key="2">
    <citation type="submission" date="2022-02" db="EMBL/GenBank/DDBJ databases">
        <authorList>
            <person name="Elcheninov A.G."/>
            <person name="Sorokin D.Y."/>
            <person name="Kublanov I.V."/>
        </authorList>
    </citation>
    <scope>NUCLEOTIDE SEQUENCE</scope>
    <source>
        <strain evidence="2">AArc-St2</strain>
    </source>
</reference>
<keyword evidence="1" id="KW-0472">Membrane</keyword>
<keyword evidence="3" id="KW-1185">Reference proteome</keyword>
<organism evidence="2 3">
    <name type="scientific">Natronocalculus amylovorans</name>
    <dbReference type="NCBI Taxonomy" id="2917812"/>
    <lineage>
        <taxon>Archaea</taxon>
        <taxon>Methanobacteriati</taxon>
        <taxon>Methanobacteriota</taxon>
        <taxon>Stenosarchaea group</taxon>
        <taxon>Halobacteria</taxon>
        <taxon>Halobacteriales</taxon>
        <taxon>Haloferacaceae</taxon>
        <taxon>Natronocalculus</taxon>
    </lineage>
</organism>
<feature type="transmembrane region" description="Helical" evidence="1">
    <location>
        <begin position="118"/>
        <end position="142"/>
    </location>
</feature>
<dbReference type="AlphaFoldDB" id="A0AAE3FYE7"/>
<evidence type="ECO:0000313" key="2">
    <source>
        <dbReference type="EMBL" id="MCL9817847.1"/>
    </source>
</evidence>
<evidence type="ECO:0000313" key="3">
    <source>
        <dbReference type="Proteomes" id="UP001203207"/>
    </source>
</evidence>
<dbReference type="Gene3D" id="1.20.120.80">
    <property type="entry name" value="Cytochrome c oxidase, subunit III, four-helix bundle"/>
    <property type="match status" value="1"/>
</dbReference>
<dbReference type="PANTHER" id="PTHR37692:SF1">
    <property type="entry name" value="DUF420 DOMAIN-CONTAINING PROTEIN"/>
    <property type="match status" value="1"/>
</dbReference>
<dbReference type="GO" id="GO:0004129">
    <property type="term" value="F:cytochrome-c oxidase activity"/>
    <property type="evidence" value="ECO:0007669"/>
    <property type="project" value="InterPro"/>
</dbReference>
<keyword evidence="1" id="KW-0812">Transmembrane</keyword>
<feature type="transmembrane region" description="Helical" evidence="1">
    <location>
        <begin position="45"/>
        <end position="69"/>
    </location>
</feature>
<dbReference type="GO" id="GO:0016020">
    <property type="term" value="C:membrane"/>
    <property type="evidence" value="ECO:0007669"/>
    <property type="project" value="InterPro"/>
</dbReference>
<dbReference type="Proteomes" id="UP001203207">
    <property type="component" value="Unassembled WGS sequence"/>
</dbReference>
<feature type="transmembrane region" description="Helical" evidence="1">
    <location>
        <begin position="12"/>
        <end position="33"/>
    </location>
</feature>
<accession>A0AAE3FYE7</accession>
<sequence length="186" mass="20503">MERSTLKNNVPALTALLSIISLALVFGAVLQAIPQSVIPRFDPLLALIPHLNVVLSLAAIGTILAGWRAIRQNRVGTHKKFMLASFALFAGFLVFYLYRVALLGPGEFPGPDTVYLYIYLPTLAIHILLAVICVPFVFYALLLAGTRPVAEIYDTRHKTVGKIAAVLWLISFSLGIVVYLFLYVLY</sequence>
<dbReference type="InterPro" id="IPR007352">
    <property type="entry name" value="DUF420"/>
</dbReference>
<dbReference type="Pfam" id="PF04238">
    <property type="entry name" value="DUF420"/>
    <property type="match status" value="1"/>
</dbReference>
<feature type="transmembrane region" description="Helical" evidence="1">
    <location>
        <begin position="163"/>
        <end position="185"/>
    </location>
</feature>